<protein>
    <recommendedName>
        <fullName evidence="4">NLP/P60 protein</fullName>
    </recommendedName>
</protein>
<keyword evidence="1" id="KW-0732">Signal</keyword>
<dbReference type="OrthoDB" id="2251794at2759"/>
<dbReference type="EMBL" id="CDHN01000005">
    <property type="protein sequence ID" value="CEJ93093.1"/>
    <property type="molecule type" value="Genomic_DNA"/>
</dbReference>
<feature type="signal peptide" evidence="1">
    <location>
        <begin position="1"/>
        <end position="19"/>
    </location>
</feature>
<evidence type="ECO:0000313" key="3">
    <source>
        <dbReference type="Proteomes" id="UP000039046"/>
    </source>
</evidence>
<evidence type="ECO:0008006" key="4">
    <source>
        <dbReference type="Google" id="ProtNLM"/>
    </source>
</evidence>
<name>A0A0A1TNZ8_9HYPO</name>
<accession>A0A0A1TNZ8</accession>
<evidence type="ECO:0000256" key="1">
    <source>
        <dbReference type="SAM" id="SignalP"/>
    </source>
</evidence>
<proteinExistence type="predicted"/>
<dbReference type="HOGENOM" id="CLU_101421_0_0_1"/>
<dbReference type="Proteomes" id="UP000039046">
    <property type="component" value="Unassembled WGS sequence"/>
</dbReference>
<sequence>MKFSTVLASIALGASSVLAAPAEEVNHLEARNLPGLNAVQTKYANAIIAEAKKVGVGAHGCQAAIATGLVESSIIMYANKGVPASLNYPHDRVGSDHDSIGIFQQRASIYKNIKCDMDAACSAGQFFTEMKKVKGWQTMAVGTLCQKVQRSAYPDRYAKQVGLATKVCKAGGL</sequence>
<keyword evidence="3" id="KW-1185">Reference proteome</keyword>
<organism evidence="2 3">
    <name type="scientific">[Torrubiella] hemipterigena</name>
    <dbReference type="NCBI Taxonomy" id="1531966"/>
    <lineage>
        <taxon>Eukaryota</taxon>
        <taxon>Fungi</taxon>
        <taxon>Dikarya</taxon>
        <taxon>Ascomycota</taxon>
        <taxon>Pezizomycotina</taxon>
        <taxon>Sordariomycetes</taxon>
        <taxon>Hypocreomycetidae</taxon>
        <taxon>Hypocreales</taxon>
        <taxon>Clavicipitaceae</taxon>
        <taxon>Clavicipitaceae incertae sedis</taxon>
        <taxon>'Torrubiella' clade</taxon>
    </lineage>
</organism>
<feature type="chain" id="PRO_5001979617" description="NLP/P60 protein" evidence="1">
    <location>
        <begin position="20"/>
        <end position="173"/>
    </location>
</feature>
<reference evidence="2 3" key="1">
    <citation type="journal article" date="2015" name="Genome Announc.">
        <title>Draft Genome Sequence and Gene Annotation of the Entomopathogenic Fungus Verticillium hemipterigenum.</title>
        <authorList>
            <person name="Horn F."/>
            <person name="Habel A."/>
            <person name="Scharf D.H."/>
            <person name="Dworschak J."/>
            <person name="Brakhage A.A."/>
            <person name="Guthke R."/>
            <person name="Hertweck C."/>
            <person name="Linde J."/>
        </authorList>
    </citation>
    <scope>NUCLEOTIDE SEQUENCE [LARGE SCALE GENOMIC DNA]</scope>
</reference>
<dbReference type="AlphaFoldDB" id="A0A0A1TNZ8"/>
<gene>
    <name evidence="2" type="ORF">VHEMI08707</name>
</gene>
<evidence type="ECO:0000313" key="2">
    <source>
        <dbReference type="EMBL" id="CEJ93093.1"/>
    </source>
</evidence>